<comment type="caution">
    <text evidence="1">The sequence shown here is derived from an EMBL/GenBank/DDBJ whole genome shotgun (WGS) entry which is preliminary data.</text>
</comment>
<protein>
    <submittedName>
        <fullName evidence="1">Uncharacterized protein</fullName>
    </submittedName>
</protein>
<gene>
    <name evidence="1" type="ORF">CLV51_102868</name>
</gene>
<organism evidence="1 2">
    <name type="scientific">Chitinophaga niastensis</name>
    <dbReference type="NCBI Taxonomy" id="536980"/>
    <lineage>
        <taxon>Bacteria</taxon>
        <taxon>Pseudomonadati</taxon>
        <taxon>Bacteroidota</taxon>
        <taxon>Chitinophagia</taxon>
        <taxon>Chitinophagales</taxon>
        <taxon>Chitinophagaceae</taxon>
        <taxon>Chitinophaga</taxon>
    </lineage>
</organism>
<dbReference type="EMBL" id="PYAW01000002">
    <property type="protein sequence ID" value="PSL48008.1"/>
    <property type="molecule type" value="Genomic_DNA"/>
</dbReference>
<evidence type="ECO:0000313" key="2">
    <source>
        <dbReference type="Proteomes" id="UP000240971"/>
    </source>
</evidence>
<evidence type="ECO:0000313" key="1">
    <source>
        <dbReference type="EMBL" id="PSL48008.1"/>
    </source>
</evidence>
<dbReference type="AlphaFoldDB" id="A0A2P8HP73"/>
<accession>A0A2P8HP73</accession>
<dbReference type="RefSeq" id="WP_158266996.1">
    <property type="nucleotide sequence ID" value="NZ_PYAW01000002.1"/>
</dbReference>
<name>A0A2P8HP73_CHINA</name>
<reference evidence="1 2" key="1">
    <citation type="submission" date="2018-03" db="EMBL/GenBank/DDBJ databases">
        <title>Genomic Encyclopedia of Archaeal and Bacterial Type Strains, Phase II (KMG-II): from individual species to whole genera.</title>
        <authorList>
            <person name="Goeker M."/>
        </authorList>
    </citation>
    <scope>NUCLEOTIDE SEQUENCE [LARGE SCALE GENOMIC DNA]</scope>
    <source>
        <strain evidence="1 2">DSM 24859</strain>
    </source>
</reference>
<dbReference type="OrthoDB" id="680852at2"/>
<keyword evidence="2" id="KW-1185">Reference proteome</keyword>
<sequence length="55" mass="5934">MKKEASKKLSLGKIKVSSLNNTNQQGNAGLSNSNSHHVCLTFCSFNCPTGARMCF</sequence>
<dbReference type="Proteomes" id="UP000240971">
    <property type="component" value="Unassembled WGS sequence"/>
</dbReference>
<proteinExistence type="predicted"/>